<gene>
    <name evidence="1" type="ORF">OU989_08775</name>
</gene>
<organism evidence="1 2">
    <name type="scientific">Lysinibacillus irui</name>
    <dbReference type="NCBI Taxonomy" id="2998077"/>
    <lineage>
        <taxon>Bacteria</taxon>
        <taxon>Bacillati</taxon>
        <taxon>Bacillota</taxon>
        <taxon>Bacilli</taxon>
        <taxon>Bacillales</taxon>
        <taxon>Bacillaceae</taxon>
        <taxon>Lysinibacillus</taxon>
    </lineage>
</organism>
<evidence type="ECO:0000313" key="1">
    <source>
        <dbReference type="EMBL" id="WDV08556.1"/>
    </source>
</evidence>
<reference evidence="1" key="1">
    <citation type="submission" date="2022-11" db="EMBL/GenBank/DDBJ databases">
        <title>Lysinibacillus irui.</title>
        <authorList>
            <person name="Akintayo S.O."/>
        </authorList>
    </citation>
    <scope>NUCLEOTIDE SEQUENCE</scope>
    <source>
        <strain evidence="1">IRB4-01</strain>
    </source>
</reference>
<accession>A0AAJ5RNZ4</accession>
<sequence length="42" mass="4711">MLQSSQMANSKMNHHENAQNEAQLTNCGFLLSFMITSIPFVP</sequence>
<dbReference type="EMBL" id="CP113527">
    <property type="protein sequence ID" value="WDV08556.1"/>
    <property type="molecule type" value="Genomic_DNA"/>
</dbReference>
<name>A0AAJ5RNZ4_9BACI</name>
<dbReference type="KEGG" id="liu:OU989_08775"/>
<protein>
    <submittedName>
        <fullName evidence="1">Uncharacterized protein</fullName>
    </submittedName>
</protein>
<dbReference type="RefSeq" id="WP_274796762.1">
    <property type="nucleotide sequence ID" value="NZ_CP113527.1"/>
</dbReference>
<proteinExistence type="predicted"/>
<dbReference type="AlphaFoldDB" id="A0AAJ5RNZ4"/>
<dbReference type="Proteomes" id="UP001219585">
    <property type="component" value="Chromosome"/>
</dbReference>
<evidence type="ECO:0000313" key="2">
    <source>
        <dbReference type="Proteomes" id="UP001219585"/>
    </source>
</evidence>